<reference evidence="1 2" key="1">
    <citation type="submission" date="2021-11" db="EMBL/GenBank/DDBJ databases">
        <title>Draft genome sequence of Paenibacillus profundus YoMME, a new Gram-positive bacteria with exoelectrogenic properties.</title>
        <authorList>
            <person name="Hubenova Y."/>
            <person name="Hubenova E."/>
            <person name="Manasiev Y."/>
            <person name="Peykov S."/>
            <person name="Mitov M."/>
        </authorList>
    </citation>
    <scope>NUCLEOTIDE SEQUENCE [LARGE SCALE GENOMIC DNA]</scope>
    <source>
        <strain evidence="1 2">YoMME</strain>
    </source>
</reference>
<dbReference type="RefSeq" id="WP_233696647.1">
    <property type="nucleotide sequence ID" value="NZ_JAJNBZ010000006.1"/>
</dbReference>
<protein>
    <submittedName>
        <fullName evidence="1">Uncharacterized protein</fullName>
    </submittedName>
</protein>
<organism evidence="1 2">
    <name type="scientific">Paenibacillus profundus</name>
    <dbReference type="NCBI Taxonomy" id="1173085"/>
    <lineage>
        <taxon>Bacteria</taxon>
        <taxon>Bacillati</taxon>
        <taxon>Bacillota</taxon>
        <taxon>Bacilli</taxon>
        <taxon>Bacillales</taxon>
        <taxon>Paenibacillaceae</taxon>
        <taxon>Paenibacillus</taxon>
    </lineage>
</organism>
<keyword evidence="2" id="KW-1185">Reference proteome</keyword>
<accession>A0ABS8YCK2</accession>
<proteinExistence type="predicted"/>
<gene>
    <name evidence="1" type="ORF">LQV63_10470</name>
</gene>
<name>A0ABS8YCK2_9BACL</name>
<dbReference type="Proteomes" id="UP001199916">
    <property type="component" value="Unassembled WGS sequence"/>
</dbReference>
<dbReference type="EMBL" id="JAJNBZ010000006">
    <property type="protein sequence ID" value="MCE5169738.1"/>
    <property type="molecule type" value="Genomic_DNA"/>
</dbReference>
<evidence type="ECO:0000313" key="2">
    <source>
        <dbReference type="Proteomes" id="UP001199916"/>
    </source>
</evidence>
<dbReference type="InterPro" id="IPR056298">
    <property type="entry name" value="AlkZ-rel"/>
</dbReference>
<sequence length="148" mass="16778">MKDIIVHTYDEAVEVMQEVGILPLAKLIPDHPSLSGITKEEQWHSDTEFDPWRWRVRFPGDGTAAYGKFLKKKAVFIARDLVPLVYAILGSARSGQERYEDGLLSKAACELLAIIDAQQGKLMAGIAHRMRRCLIGWSRRGSKPLRFR</sequence>
<comment type="caution">
    <text evidence="1">The sequence shown here is derived from an EMBL/GenBank/DDBJ whole genome shotgun (WGS) entry which is preliminary data.</text>
</comment>
<evidence type="ECO:0000313" key="1">
    <source>
        <dbReference type="EMBL" id="MCE5169738.1"/>
    </source>
</evidence>
<dbReference type="Pfam" id="PF24741">
    <property type="entry name" value="AlkZ-rel"/>
    <property type="match status" value="1"/>
</dbReference>